<dbReference type="OrthoDB" id="6670057at2"/>
<accession>I2Q025</accession>
<protein>
    <submittedName>
        <fullName evidence="1">Uncharacterized protein</fullName>
    </submittedName>
</protein>
<name>I2Q025_9BACT</name>
<proteinExistence type="predicted"/>
<dbReference type="AlphaFoldDB" id="I2Q025"/>
<dbReference type="STRING" id="596152.DesU5LDRAFT_1442"/>
<gene>
    <name evidence="1" type="ORF">DesU5LDRAFT_1442</name>
</gene>
<evidence type="ECO:0000313" key="1">
    <source>
        <dbReference type="EMBL" id="EIG53131.1"/>
    </source>
</evidence>
<dbReference type="HOGENOM" id="CLU_920491_0_0_7"/>
<reference evidence="1" key="1">
    <citation type="submission" date="2011-11" db="EMBL/GenBank/DDBJ databases">
        <title>Improved High-Quality Draft sequence of Desulfovibrio sp. U5L.</title>
        <authorList>
            <consortium name="US DOE Joint Genome Institute"/>
            <person name="Lucas S."/>
            <person name="Han J."/>
            <person name="Lapidus A."/>
            <person name="Cheng J.-F."/>
            <person name="Goodwin L."/>
            <person name="Pitluck S."/>
            <person name="Peters L."/>
            <person name="Ovchinnikova G."/>
            <person name="Held B."/>
            <person name="Detter J.C."/>
            <person name="Han C."/>
            <person name="Tapia R."/>
            <person name="Land M."/>
            <person name="Hauser L."/>
            <person name="Kyrpides N."/>
            <person name="Ivanova N."/>
            <person name="Pagani I."/>
            <person name="Gabster J."/>
            <person name="Walker C."/>
            <person name="Stolyar S."/>
            <person name="Stahl D."/>
            <person name="Arkin A."/>
            <person name="Dehal P."/>
            <person name="Hazen T."/>
            <person name="Woyke T."/>
        </authorList>
    </citation>
    <scope>NUCLEOTIDE SEQUENCE [LARGE SCALE GENOMIC DNA]</scope>
    <source>
        <strain evidence="1">U5L</strain>
    </source>
</reference>
<dbReference type="EMBL" id="JH600068">
    <property type="protein sequence ID" value="EIG53131.1"/>
    <property type="molecule type" value="Genomic_DNA"/>
</dbReference>
<dbReference type="eggNOG" id="ENOG5032Y9C">
    <property type="taxonomic scope" value="Bacteria"/>
</dbReference>
<sequence>MAALKPIRFGPCLGLNTVSAPEALTYDGQTKAWEAADLVNLDVLDGGRRIKTRPGFSLALAGDWRDGFTAPDGRAYAVKDDALVEVLADMSTRSLVALAAPGRVSWAALDDLVFWSNGAESGMVRDGEAVAWGGYDYPENSEAGRYVAPPAGTILAGFAGRVWIGEGRLLHYTDGDDGQFYQDAADYLEMPAEITILAPVDDGLYVGTTAGVWFLAGSDPTQGMQMVPVSSDPATPCTSLPIRSDEVTQKYNPAGAAIWTSRYGIVIGLTGGIVLQPTKDRVALDAPAQFGAACLVGRRYVVVLHP</sequence>
<organism evidence="1">
    <name type="scientific">Desulfovibrio sp. U5L</name>
    <dbReference type="NCBI Taxonomy" id="596152"/>
    <lineage>
        <taxon>Bacteria</taxon>
        <taxon>Pseudomonadati</taxon>
        <taxon>Thermodesulfobacteriota</taxon>
        <taxon>Desulfovibrionia</taxon>
        <taxon>Desulfovibrionales</taxon>
        <taxon>Desulfovibrionaceae</taxon>
        <taxon>Desulfovibrio</taxon>
    </lineage>
</organism>